<dbReference type="EMBL" id="JAVXZY010000006">
    <property type="protein sequence ID" value="MDT9000661.1"/>
    <property type="molecule type" value="Genomic_DNA"/>
</dbReference>
<proteinExistence type="predicted"/>
<organism evidence="3 4">
    <name type="scientific">Roseateles aquae</name>
    <dbReference type="NCBI Taxonomy" id="3077235"/>
    <lineage>
        <taxon>Bacteria</taxon>
        <taxon>Pseudomonadati</taxon>
        <taxon>Pseudomonadota</taxon>
        <taxon>Betaproteobacteria</taxon>
        <taxon>Burkholderiales</taxon>
        <taxon>Sphaerotilaceae</taxon>
        <taxon>Roseateles</taxon>
    </lineage>
</organism>
<gene>
    <name evidence="3" type="ORF">RQP53_15405</name>
</gene>
<accession>A0ABU3PFG6</accession>
<evidence type="ECO:0000256" key="1">
    <source>
        <dbReference type="SAM" id="MobiDB-lite"/>
    </source>
</evidence>
<feature type="signal peptide" evidence="2">
    <location>
        <begin position="1"/>
        <end position="23"/>
    </location>
</feature>
<evidence type="ECO:0000256" key="2">
    <source>
        <dbReference type="SAM" id="SignalP"/>
    </source>
</evidence>
<feature type="chain" id="PRO_5046393186" description="DUF3108 domain-containing protein" evidence="2">
    <location>
        <begin position="24"/>
        <end position="236"/>
    </location>
</feature>
<evidence type="ECO:0008006" key="5">
    <source>
        <dbReference type="Google" id="ProtNLM"/>
    </source>
</evidence>
<evidence type="ECO:0000313" key="3">
    <source>
        <dbReference type="EMBL" id="MDT9000661.1"/>
    </source>
</evidence>
<feature type="region of interest" description="Disordered" evidence="1">
    <location>
        <begin position="174"/>
        <end position="193"/>
    </location>
</feature>
<comment type="caution">
    <text evidence="3">The sequence shown here is derived from an EMBL/GenBank/DDBJ whole genome shotgun (WGS) entry which is preliminary data.</text>
</comment>
<protein>
    <recommendedName>
        <fullName evidence="5">DUF3108 domain-containing protein</fullName>
    </recommendedName>
</protein>
<dbReference type="Proteomes" id="UP001246372">
    <property type="component" value="Unassembled WGS sequence"/>
</dbReference>
<sequence>MTMPLIRTLPLLLALACSAAAWAGDDEAWWSYRDAYRTLVRFDKQGQPKHLIQQQLQVQPLIAGAPTEGLQLRLQGSHTDLELKLDAALQTRVPLLKSAYDDNAALRLNRRAQAFGFKVRLSIVARADGVYPLGELRLACEQVLNAQLRLDPQQPSGRRCVGVSLAFGRDASPGVSWRQDGQSRGPIHNLTATPGPLYPGEAGREHQVVQLRWDGQPDTAQLLTHSTPLVIAALIE</sequence>
<reference evidence="3" key="1">
    <citation type="submission" date="2023-09" db="EMBL/GenBank/DDBJ databases">
        <title>Paucibacter sp. APW11 Genome sequencing and assembly.</title>
        <authorList>
            <person name="Kim I."/>
        </authorList>
    </citation>
    <scope>NUCLEOTIDE SEQUENCE</scope>
    <source>
        <strain evidence="3">APW11</strain>
    </source>
</reference>
<keyword evidence="2" id="KW-0732">Signal</keyword>
<dbReference type="RefSeq" id="WP_315651459.1">
    <property type="nucleotide sequence ID" value="NZ_JAVXZY010000006.1"/>
</dbReference>
<name>A0ABU3PFG6_9BURK</name>
<keyword evidence="4" id="KW-1185">Reference proteome</keyword>
<evidence type="ECO:0000313" key="4">
    <source>
        <dbReference type="Proteomes" id="UP001246372"/>
    </source>
</evidence>